<dbReference type="Ensembl" id="ENSEBUT00000010148.1">
    <property type="protein sequence ID" value="ENSEBUP00000009620.1"/>
    <property type="gene ID" value="ENSEBUG00000006185.1"/>
</dbReference>
<dbReference type="Pfam" id="PF17906">
    <property type="entry name" value="HTH_48"/>
    <property type="match status" value="1"/>
</dbReference>
<dbReference type="InterPro" id="IPR036397">
    <property type="entry name" value="RNaseH_sf"/>
</dbReference>
<dbReference type="PANTHER" id="PTHR46060">
    <property type="entry name" value="MARINER MOS1 TRANSPOSASE-LIKE PROTEIN"/>
    <property type="match status" value="1"/>
</dbReference>
<feature type="compositionally biased region" description="Polar residues" evidence="1">
    <location>
        <begin position="57"/>
        <end position="68"/>
    </location>
</feature>
<sequence>MSREQRANMKFLAKLGKTSSESFTMLQQVNGEETMSRTCAFEWHKRFKEGREEVEDNPQSGRPSTSRMADNIERVKQMVCADHRLTVRMIAEEFSINKDTVWSIISENLEMHKVCAKMVPKLLSEDQKQQRVTVCEDIIERLEDDPDLLGRVITGDESWIFEYNPKTKRQSRQWKSPASPRPKKARMSKSKVKVMLIAFFDIKGIVHFEFLPQGETVNQYMYKEILRRLMRSARDKRRDLWENNAWVLHHDNTPAHSALSIRQFLVERNVPTLEQPPDSPALVPCDVFRFPKSRG</sequence>
<accession>A0A8C4Q4B9</accession>
<dbReference type="InterPro" id="IPR052709">
    <property type="entry name" value="Transposase-MT_Hybrid"/>
</dbReference>
<dbReference type="InterPro" id="IPR001888">
    <property type="entry name" value="Transposase_1"/>
</dbReference>
<dbReference type="InterPro" id="IPR041426">
    <property type="entry name" value="Mos1_HTH"/>
</dbReference>
<evidence type="ECO:0000256" key="1">
    <source>
        <dbReference type="SAM" id="MobiDB-lite"/>
    </source>
</evidence>
<dbReference type="Gene3D" id="1.10.10.1450">
    <property type="match status" value="1"/>
</dbReference>
<name>A0A8C4Q4B9_EPTBU</name>
<dbReference type="GeneTree" id="ENSGT00940000164451"/>
<proteinExistence type="predicted"/>
<dbReference type="Pfam" id="PF01359">
    <property type="entry name" value="Transposase_1"/>
    <property type="match status" value="1"/>
</dbReference>
<evidence type="ECO:0000259" key="2">
    <source>
        <dbReference type="Pfam" id="PF17906"/>
    </source>
</evidence>
<dbReference type="Proteomes" id="UP000694388">
    <property type="component" value="Unplaced"/>
</dbReference>
<reference evidence="3" key="1">
    <citation type="submission" date="2025-08" db="UniProtKB">
        <authorList>
            <consortium name="Ensembl"/>
        </authorList>
    </citation>
    <scope>IDENTIFICATION</scope>
</reference>
<feature type="domain" description="Mos1 transposase HTH" evidence="2">
    <location>
        <begin position="6"/>
        <end position="50"/>
    </location>
</feature>
<organism evidence="3 4">
    <name type="scientific">Eptatretus burgeri</name>
    <name type="common">Inshore hagfish</name>
    <dbReference type="NCBI Taxonomy" id="7764"/>
    <lineage>
        <taxon>Eukaryota</taxon>
        <taxon>Metazoa</taxon>
        <taxon>Chordata</taxon>
        <taxon>Craniata</taxon>
        <taxon>Vertebrata</taxon>
        <taxon>Cyclostomata</taxon>
        <taxon>Myxini</taxon>
        <taxon>Myxiniformes</taxon>
        <taxon>Myxinidae</taxon>
        <taxon>Eptatretinae</taxon>
        <taxon>Eptatretus</taxon>
    </lineage>
</organism>
<keyword evidence="4" id="KW-1185">Reference proteome</keyword>
<dbReference type="OMA" id="AKETHEM"/>
<dbReference type="AlphaFoldDB" id="A0A8C4Q4B9"/>
<dbReference type="GO" id="GO:0003676">
    <property type="term" value="F:nucleic acid binding"/>
    <property type="evidence" value="ECO:0007669"/>
    <property type="project" value="InterPro"/>
</dbReference>
<reference evidence="3" key="2">
    <citation type="submission" date="2025-09" db="UniProtKB">
        <authorList>
            <consortium name="Ensembl"/>
        </authorList>
    </citation>
    <scope>IDENTIFICATION</scope>
</reference>
<dbReference type="PANTHER" id="PTHR46060:SF1">
    <property type="entry name" value="MARINER MOS1 TRANSPOSASE-LIKE PROTEIN"/>
    <property type="match status" value="1"/>
</dbReference>
<protein>
    <recommendedName>
        <fullName evidence="2">Mos1 transposase HTH domain-containing protein</fullName>
    </recommendedName>
</protein>
<feature type="region of interest" description="Disordered" evidence="1">
    <location>
        <begin position="50"/>
        <end position="69"/>
    </location>
</feature>
<evidence type="ECO:0000313" key="4">
    <source>
        <dbReference type="Proteomes" id="UP000694388"/>
    </source>
</evidence>
<evidence type="ECO:0000313" key="3">
    <source>
        <dbReference type="Ensembl" id="ENSEBUP00000009620.1"/>
    </source>
</evidence>
<dbReference type="Gene3D" id="3.30.420.10">
    <property type="entry name" value="Ribonuclease H-like superfamily/Ribonuclease H"/>
    <property type="match status" value="1"/>
</dbReference>